<dbReference type="InterPro" id="IPR006143">
    <property type="entry name" value="RND_pump_MFP"/>
</dbReference>
<feature type="domain" description="YknX-like C-terminal permuted SH3-like" evidence="12">
    <location>
        <begin position="312"/>
        <end position="380"/>
    </location>
</feature>
<dbReference type="InterPro" id="IPR058626">
    <property type="entry name" value="MdtA-like_b-barrel"/>
</dbReference>
<dbReference type="Gene3D" id="2.40.420.20">
    <property type="match status" value="1"/>
</dbReference>
<accession>A0A5S9NNE2</accession>
<dbReference type="AlphaFoldDB" id="A0A5S9NNE2"/>
<keyword evidence="3" id="KW-1003">Cell membrane</keyword>
<dbReference type="GO" id="GO:1990281">
    <property type="term" value="C:efflux pump complex"/>
    <property type="evidence" value="ECO:0007669"/>
    <property type="project" value="TreeGrafter"/>
</dbReference>
<name>A0A5S9NNE2_9GAMM</name>
<dbReference type="SUPFAM" id="SSF111369">
    <property type="entry name" value="HlyD-like secretion proteins"/>
    <property type="match status" value="1"/>
</dbReference>
<evidence type="ECO:0000256" key="6">
    <source>
        <dbReference type="SAM" id="Coils"/>
    </source>
</evidence>
<dbReference type="EMBL" id="CACSIK010000001">
    <property type="protein sequence ID" value="CAA0091858.1"/>
    <property type="molecule type" value="Genomic_DNA"/>
</dbReference>
<gene>
    <name evidence="13" type="primary">mdtA_1</name>
    <name evidence="13" type="ORF">IHBHHGIJ_02211</name>
    <name evidence="14" type="ORF">KFEGEMFD_01813</name>
</gene>
<evidence type="ECO:0000259" key="11">
    <source>
        <dbReference type="Pfam" id="PF25944"/>
    </source>
</evidence>
<sequence>MNNSPRLSGAQKALIWAVIALIFIAGIWYVLIRTPPSAAPTMRRGFGGMTSSVSVVPVQKGGLEVQIRSIGTVTPLNTVIVRSRVGGVLNKIAFTEGAEVAKGDLLAIIDPDPYRAQLDQALGQLQQNQAQLENAEVDLKLYQGLYEEDSIARQQLDSQAALVRELQGANKSQQALVDDARLELSWTRIEAPIAGRLGLRQVDAGNLITANDTDGLVTITQTKPIAVLFTVPEVEVSALVKAFNGGEPLRVEALNRNEQTVIATGKLVTLDNQIDTTTGTLRVRAVFENADNELFPNQFVNVRLRLTSIDDVLTVPADAVQHGSQGSYVYVIEDSKAYIRQVTTGIVDSDRVAITDGLQPGERIVLEGLDRLRDGRTVIVEGDEPVAMPAQQERSGRPERPGGGMREGNRGEGGPRDGMPKREGGGKGMKGGEGGQSRPSRDGGPSTSPAN</sequence>
<evidence type="ECO:0000259" key="12">
    <source>
        <dbReference type="Pfam" id="PF25989"/>
    </source>
</evidence>
<evidence type="ECO:0000313" key="13">
    <source>
        <dbReference type="EMBL" id="CAA0091858.1"/>
    </source>
</evidence>
<keyword evidence="15" id="KW-1185">Reference proteome</keyword>
<dbReference type="Pfam" id="PF25989">
    <property type="entry name" value="YknX_C"/>
    <property type="match status" value="1"/>
</dbReference>
<dbReference type="Pfam" id="PF25876">
    <property type="entry name" value="HH_MFP_RND"/>
    <property type="match status" value="1"/>
</dbReference>
<dbReference type="InterPro" id="IPR058625">
    <property type="entry name" value="MdtA-like_BSH"/>
</dbReference>
<organism evidence="13 15">
    <name type="scientific">Zhongshania aliphaticivorans</name>
    <dbReference type="NCBI Taxonomy" id="1470434"/>
    <lineage>
        <taxon>Bacteria</taxon>
        <taxon>Pseudomonadati</taxon>
        <taxon>Pseudomonadota</taxon>
        <taxon>Gammaproteobacteria</taxon>
        <taxon>Cellvibrionales</taxon>
        <taxon>Spongiibacteraceae</taxon>
        <taxon>Zhongshania</taxon>
    </lineage>
</organism>
<dbReference type="PANTHER" id="PTHR30469:SF12">
    <property type="entry name" value="MULTIDRUG RESISTANCE PROTEIN MDTA"/>
    <property type="match status" value="1"/>
</dbReference>
<evidence type="ECO:0000259" key="9">
    <source>
        <dbReference type="Pfam" id="PF25876"/>
    </source>
</evidence>
<keyword evidence="8" id="KW-1133">Transmembrane helix</keyword>
<evidence type="ECO:0000313" key="15">
    <source>
        <dbReference type="Proteomes" id="UP000435877"/>
    </source>
</evidence>
<feature type="domain" description="Multidrug resistance protein MdtA-like beta-barrel" evidence="11">
    <location>
        <begin position="224"/>
        <end position="307"/>
    </location>
</feature>
<comment type="subcellular location">
    <subcellularLocation>
        <location evidence="1">Cell membrane</location>
    </subcellularLocation>
</comment>
<dbReference type="NCBIfam" id="TIGR01730">
    <property type="entry name" value="RND_mfp"/>
    <property type="match status" value="1"/>
</dbReference>
<dbReference type="InterPro" id="IPR058624">
    <property type="entry name" value="MdtA-like_HH"/>
</dbReference>
<evidence type="ECO:0000259" key="10">
    <source>
        <dbReference type="Pfam" id="PF25917"/>
    </source>
</evidence>
<protein>
    <submittedName>
        <fullName evidence="13">Multidrug resistance protein MdtA</fullName>
    </submittedName>
</protein>
<dbReference type="Gene3D" id="2.40.50.100">
    <property type="match status" value="1"/>
</dbReference>
<keyword evidence="6" id="KW-0175">Coiled coil</keyword>
<dbReference type="Gene3D" id="1.10.287.470">
    <property type="entry name" value="Helix hairpin bin"/>
    <property type="match status" value="1"/>
</dbReference>
<feature type="coiled-coil region" evidence="6">
    <location>
        <begin position="115"/>
        <end position="183"/>
    </location>
</feature>
<feature type="domain" description="Multidrug resistance protein MdtA-like alpha-helical hairpin" evidence="9">
    <location>
        <begin position="117"/>
        <end position="187"/>
    </location>
</feature>
<dbReference type="GO" id="GO:0015562">
    <property type="term" value="F:efflux transmembrane transporter activity"/>
    <property type="evidence" value="ECO:0007669"/>
    <property type="project" value="TreeGrafter"/>
</dbReference>
<dbReference type="Pfam" id="PF25944">
    <property type="entry name" value="Beta-barrel_RND"/>
    <property type="match status" value="1"/>
</dbReference>
<evidence type="ECO:0000256" key="7">
    <source>
        <dbReference type="SAM" id="MobiDB-lite"/>
    </source>
</evidence>
<evidence type="ECO:0000313" key="14">
    <source>
        <dbReference type="EMBL" id="CAA0099197.1"/>
    </source>
</evidence>
<comment type="similarity">
    <text evidence="2">Belongs to the membrane fusion protein (MFP) (TC 8.A.1) family.</text>
</comment>
<evidence type="ECO:0000256" key="4">
    <source>
        <dbReference type="ARBA" id="ARBA00022519"/>
    </source>
</evidence>
<dbReference type="Proteomes" id="UP000439591">
    <property type="component" value="Unassembled WGS sequence"/>
</dbReference>
<dbReference type="EMBL" id="CACSIM010000002">
    <property type="protein sequence ID" value="CAA0099197.1"/>
    <property type="molecule type" value="Genomic_DNA"/>
</dbReference>
<feature type="region of interest" description="Disordered" evidence="7">
    <location>
        <begin position="380"/>
        <end position="451"/>
    </location>
</feature>
<feature type="compositionally biased region" description="Gly residues" evidence="7">
    <location>
        <begin position="426"/>
        <end position="435"/>
    </location>
</feature>
<keyword evidence="4" id="KW-0997">Cell inner membrane</keyword>
<dbReference type="RefSeq" id="WP_159268786.1">
    <property type="nucleotide sequence ID" value="NZ_CACSIK010000001.1"/>
</dbReference>
<feature type="compositionally biased region" description="Basic and acidic residues" evidence="7">
    <location>
        <begin position="407"/>
        <end position="425"/>
    </location>
</feature>
<proteinExistence type="inferred from homology"/>
<evidence type="ECO:0000256" key="3">
    <source>
        <dbReference type="ARBA" id="ARBA00022475"/>
    </source>
</evidence>
<keyword evidence="8" id="KW-0812">Transmembrane</keyword>
<reference evidence="15 16" key="1">
    <citation type="submission" date="2019-11" db="EMBL/GenBank/DDBJ databases">
        <authorList>
            <person name="Holert J."/>
        </authorList>
    </citation>
    <scope>NUCLEOTIDE SEQUENCE [LARGE SCALE GENOMIC DNA]</scope>
    <source>
        <strain evidence="14">BC3_2A</strain>
        <strain evidence="13">SB11_1A</strain>
    </source>
</reference>
<evidence type="ECO:0000256" key="8">
    <source>
        <dbReference type="SAM" id="Phobius"/>
    </source>
</evidence>
<dbReference type="PANTHER" id="PTHR30469">
    <property type="entry name" value="MULTIDRUG RESISTANCE PROTEIN MDTA"/>
    <property type="match status" value="1"/>
</dbReference>
<evidence type="ECO:0000256" key="5">
    <source>
        <dbReference type="ARBA" id="ARBA00023136"/>
    </source>
</evidence>
<evidence type="ECO:0000313" key="16">
    <source>
        <dbReference type="Proteomes" id="UP000439591"/>
    </source>
</evidence>
<dbReference type="Proteomes" id="UP000435877">
    <property type="component" value="Unassembled WGS sequence"/>
</dbReference>
<evidence type="ECO:0000256" key="1">
    <source>
        <dbReference type="ARBA" id="ARBA00004236"/>
    </source>
</evidence>
<keyword evidence="5 8" id="KW-0472">Membrane</keyword>
<dbReference type="InterPro" id="IPR058637">
    <property type="entry name" value="YknX-like_C"/>
</dbReference>
<dbReference type="OrthoDB" id="9783047at2"/>
<feature type="domain" description="Multidrug resistance protein MdtA-like barrel-sandwich hybrid" evidence="10">
    <location>
        <begin position="77"/>
        <end position="220"/>
    </location>
</feature>
<dbReference type="Pfam" id="PF25917">
    <property type="entry name" value="BSH_RND"/>
    <property type="match status" value="1"/>
</dbReference>
<evidence type="ECO:0000256" key="2">
    <source>
        <dbReference type="ARBA" id="ARBA00009477"/>
    </source>
</evidence>
<dbReference type="Gene3D" id="2.40.30.170">
    <property type="match status" value="1"/>
</dbReference>
<feature type="transmembrane region" description="Helical" evidence="8">
    <location>
        <begin position="12"/>
        <end position="31"/>
    </location>
</feature>